<dbReference type="RefSeq" id="WP_105923873.1">
    <property type="nucleotide sequence ID" value="NZ_BOUG01000007.1"/>
</dbReference>
<reference evidence="1" key="1">
    <citation type="submission" date="2023-08" db="EMBL/GenBank/DDBJ databases">
        <authorList>
            <person name="Page C.A."/>
            <person name="Perez-Diaz I.M."/>
        </authorList>
    </citation>
    <scope>NUCLEOTIDE SEQUENCE</scope>
    <source>
        <strain evidence="1">1.8.9</strain>
    </source>
</reference>
<evidence type="ECO:0000313" key="1">
    <source>
        <dbReference type="EMBL" id="MDT7039143.1"/>
    </source>
</evidence>
<protein>
    <submittedName>
        <fullName evidence="1">Uncharacterized protein</fullName>
    </submittedName>
</protein>
<comment type="caution">
    <text evidence="1">The sequence shown here is derived from an EMBL/GenBank/DDBJ whole genome shotgun (WGS) entry which is preliminary data.</text>
</comment>
<proteinExistence type="predicted"/>
<organism evidence="1 2">
    <name type="scientific">Lactiplantibacillus pentosus</name>
    <name type="common">Lactobacillus pentosus</name>
    <dbReference type="NCBI Taxonomy" id="1589"/>
    <lineage>
        <taxon>Bacteria</taxon>
        <taxon>Bacillati</taxon>
        <taxon>Bacillota</taxon>
        <taxon>Bacilli</taxon>
        <taxon>Lactobacillales</taxon>
        <taxon>Lactobacillaceae</taxon>
        <taxon>Lactiplantibacillus</taxon>
    </lineage>
</organism>
<gene>
    <name evidence="1" type="ORF">RI555_09120</name>
</gene>
<evidence type="ECO:0000313" key="2">
    <source>
        <dbReference type="Proteomes" id="UP001263852"/>
    </source>
</evidence>
<name>A0AAW8WF72_LACPE</name>
<dbReference type="EMBL" id="JAVLAO010000001">
    <property type="protein sequence ID" value="MDT7039143.1"/>
    <property type="molecule type" value="Genomic_DNA"/>
</dbReference>
<dbReference type="Proteomes" id="UP001263852">
    <property type="component" value="Unassembled WGS sequence"/>
</dbReference>
<accession>A0AAW8WF72</accession>
<dbReference type="AlphaFoldDB" id="A0AAW8WF72"/>
<sequence length="40" mass="4640">MSKKIKRQGPGLWGKLSLIIAIGQLGLTIYREVRRFKARR</sequence>